<feature type="compositionally biased region" description="Basic and acidic residues" evidence="1">
    <location>
        <begin position="1"/>
        <end position="28"/>
    </location>
</feature>
<dbReference type="Proteomes" id="UP000396788">
    <property type="component" value="Unassembled WGS sequence"/>
</dbReference>
<evidence type="ECO:0000313" key="3">
    <source>
        <dbReference type="Proteomes" id="UP000396788"/>
    </source>
</evidence>
<name>A0A5E4XH25_9BURK</name>
<evidence type="ECO:0000313" key="2">
    <source>
        <dbReference type="EMBL" id="VVE35475.1"/>
    </source>
</evidence>
<organism evidence="2 3">
    <name type="scientific">Pandoraea cepalis</name>
    <dbReference type="NCBI Taxonomy" id="2508294"/>
    <lineage>
        <taxon>Bacteria</taxon>
        <taxon>Pseudomonadati</taxon>
        <taxon>Pseudomonadota</taxon>
        <taxon>Betaproteobacteria</taxon>
        <taxon>Burkholderiales</taxon>
        <taxon>Burkholderiaceae</taxon>
        <taxon>Pandoraea</taxon>
    </lineage>
</organism>
<feature type="region of interest" description="Disordered" evidence="1">
    <location>
        <begin position="1"/>
        <end position="51"/>
    </location>
</feature>
<accession>A0A5E4XH25</accession>
<dbReference type="EMBL" id="CABPRY010000011">
    <property type="protein sequence ID" value="VVE35475.1"/>
    <property type="molecule type" value="Genomic_DNA"/>
</dbReference>
<reference evidence="2 3" key="1">
    <citation type="submission" date="2019-08" db="EMBL/GenBank/DDBJ databases">
        <authorList>
            <person name="Peeters C."/>
        </authorList>
    </citation>
    <scope>NUCLEOTIDE SEQUENCE [LARGE SCALE GENOMIC DNA]</scope>
    <source>
        <strain evidence="2 3">LMG 31107</strain>
    </source>
</reference>
<proteinExistence type="predicted"/>
<gene>
    <name evidence="2" type="ORF">PCE31107_03882</name>
</gene>
<feature type="compositionally biased region" description="Polar residues" evidence="1">
    <location>
        <begin position="30"/>
        <end position="44"/>
    </location>
</feature>
<evidence type="ECO:0000256" key="1">
    <source>
        <dbReference type="SAM" id="MobiDB-lite"/>
    </source>
</evidence>
<dbReference type="AlphaFoldDB" id="A0A5E4XH25"/>
<sequence length="51" mass="5548">MRDDPADWGIREKPDKKVAGDSVPEHHILRTSSAGDGATATNRHPVSLELI</sequence>
<protein>
    <submittedName>
        <fullName evidence="2">Uncharacterized protein</fullName>
    </submittedName>
</protein>